<dbReference type="EC" id="2.7.11.1" evidence="1"/>
<dbReference type="EMBL" id="ML170267">
    <property type="protein sequence ID" value="TDL15659.1"/>
    <property type="molecule type" value="Genomic_DNA"/>
</dbReference>
<keyword evidence="11" id="KW-1185">Reference proteome</keyword>
<dbReference type="SUPFAM" id="SSF56112">
    <property type="entry name" value="Protein kinase-like (PK-like)"/>
    <property type="match status" value="1"/>
</dbReference>
<dbReference type="VEuPathDB" id="FungiDB:BD410DRAFT_816914"/>
<evidence type="ECO:0000313" key="10">
    <source>
        <dbReference type="EMBL" id="TDL15659.1"/>
    </source>
</evidence>
<dbReference type="Gene3D" id="3.30.200.20">
    <property type="entry name" value="Phosphorylase Kinase, domain 1"/>
    <property type="match status" value="1"/>
</dbReference>
<dbReference type="AlphaFoldDB" id="A0A4Y7PM58"/>
<dbReference type="STRING" id="50990.A0A4Y7PM58"/>
<dbReference type="GO" id="GO:0005524">
    <property type="term" value="F:ATP binding"/>
    <property type="evidence" value="ECO:0007669"/>
    <property type="project" value="UniProtKB-KW"/>
</dbReference>
<sequence>MSTEIKPFDESSISIKISDEVGGDVFHSDEEPHFLKPELGFGFNPLMLGDQLKGRKRGTTYEIVRKLGFGGTSSVWLAKFSSYSYIVSDLPTDKHFLSVKALTVNITAGILYEKYWELLSMERITNTNPDHPGYQHCLALRERFICTSYHGPHMCFATEVLGSHIHSLQRTQSNRAFTVPVTKRIIRQILLALEYLHSECGLNVMVAIEVSDTTIRDYLDENPATTYEPRVAPDLCPYPIITVRSQPLPNFGLDPTLRNLLVKLADYGEKKIDVEDECQPVLLRAPEVILGYDWSTPIDIWSVGCLVFEHLTGAALFQLYESPSVTLSDIHLRRMIEHIGDFPSGFLARCRKRDEYFDEQGKLHRVTTLFPRTIAECMARYKHVSADDIAPAAKFILRCLTIDPSARPSASELLQDEWLCEV</sequence>
<evidence type="ECO:0000256" key="4">
    <source>
        <dbReference type="ARBA" id="ARBA00022741"/>
    </source>
</evidence>
<protein>
    <recommendedName>
        <fullName evidence="1">non-specific serine/threonine protein kinase</fullName>
        <ecNumber evidence="1">2.7.11.1</ecNumber>
    </recommendedName>
</protein>
<evidence type="ECO:0000256" key="5">
    <source>
        <dbReference type="ARBA" id="ARBA00022777"/>
    </source>
</evidence>
<reference evidence="10 11" key="1">
    <citation type="submission" date="2018-06" db="EMBL/GenBank/DDBJ databases">
        <title>A transcriptomic atlas of mushroom development highlights an independent origin of complex multicellularity.</title>
        <authorList>
            <consortium name="DOE Joint Genome Institute"/>
            <person name="Krizsan K."/>
            <person name="Almasi E."/>
            <person name="Merenyi Z."/>
            <person name="Sahu N."/>
            <person name="Viragh M."/>
            <person name="Koszo T."/>
            <person name="Mondo S."/>
            <person name="Kiss B."/>
            <person name="Balint B."/>
            <person name="Kues U."/>
            <person name="Barry K."/>
            <person name="Hegedus J.C."/>
            <person name="Henrissat B."/>
            <person name="Johnson J."/>
            <person name="Lipzen A."/>
            <person name="Ohm R."/>
            <person name="Nagy I."/>
            <person name="Pangilinan J."/>
            <person name="Yan J."/>
            <person name="Xiong Y."/>
            <person name="Grigoriev I.V."/>
            <person name="Hibbett D.S."/>
            <person name="Nagy L.G."/>
        </authorList>
    </citation>
    <scope>NUCLEOTIDE SEQUENCE [LARGE SCALE GENOMIC DNA]</scope>
    <source>
        <strain evidence="10 11">SZMC22713</strain>
    </source>
</reference>
<gene>
    <name evidence="10" type="ORF">BD410DRAFT_816914</name>
</gene>
<name>A0A4Y7PM58_9AGAM</name>
<evidence type="ECO:0000256" key="1">
    <source>
        <dbReference type="ARBA" id="ARBA00012513"/>
    </source>
</evidence>
<dbReference type="InterPro" id="IPR051334">
    <property type="entry name" value="SRPK"/>
</dbReference>
<dbReference type="PANTHER" id="PTHR47634:SF9">
    <property type="entry name" value="PROTEIN KINASE DOMAIN-CONTAINING PROTEIN-RELATED"/>
    <property type="match status" value="1"/>
</dbReference>
<feature type="domain" description="Protein kinase" evidence="9">
    <location>
        <begin position="61"/>
        <end position="419"/>
    </location>
</feature>
<dbReference type="Pfam" id="PF00069">
    <property type="entry name" value="Pkinase"/>
    <property type="match status" value="1"/>
</dbReference>
<evidence type="ECO:0000313" key="11">
    <source>
        <dbReference type="Proteomes" id="UP000294933"/>
    </source>
</evidence>
<comment type="catalytic activity">
    <reaction evidence="8">
        <text>L-seryl-[protein] + ATP = O-phospho-L-seryl-[protein] + ADP + H(+)</text>
        <dbReference type="Rhea" id="RHEA:17989"/>
        <dbReference type="Rhea" id="RHEA-COMP:9863"/>
        <dbReference type="Rhea" id="RHEA-COMP:11604"/>
        <dbReference type="ChEBI" id="CHEBI:15378"/>
        <dbReference type="ChEBI" id="CHEBI:29999"/>
        <dbReference type="ChEBI" id="CHEBI:30616"/>
        <dbReference type="ChEBI" id="CHEBI:83421"/>
        <dbReference type="ChEBI" id="CHEBI:456216"/>
        <dbReference type="EC" id="2.7.11.1"/>
    </reaction>
</comment>
<evidence type="ECO:0000256" key="7">
    <source>
        <dbReference type="ARBA" id="ARBA00047899"/>
    </source>
</evidence>
<keyword evidence="2" id="KW-0723">Serine/threonine-protein kinase</keyword>
<keyword evidence="3" id="KW-0808">Transferase</keyword>
<comment type="catalytic activity">
    <reaction evidence="7">
        <text>L-threonyl-[protein] + ATP = O-phospho-L-threonyl-[protein] + ADP + H(+)</text>
        <dbReference type="Rhea" id="RHEA:46608"/>
        <dbReference type="Rhea" id="RHEA-COMP:11060"/>
        <dbReference type="Rhea" id="RHEA-COMP:11605"/>
        <dbReference type="ChEBI" id="CHEBI:15378"/>
        <dbReference type="ChEBI" id="CHEBI:30013"/>
        <dbReference type="ChEBI" id="CHEBI:30616"/>
        <dbReference type="ChEBI" id="CHEBI:61977"/>
        <dbReference type="ChEBI" id="CHEBI:456216"/>
        <dbReference type="EC" id="2.7.11.1"/>
    </reaction>
</comment>
<organism evidence="10 11">
    <name type="scientific">Rickenella mellea</name>
    <dbReference type="NCBI Taxonomy" id="50990"/>
    <lineage>
        <taxon>Eukaryota</taxon>
        <taxon>Fungi</taxon>
        <taxon>Dikarya</taxon>
        <taxon>Basidiomycota</taxon>
        <taxon>Agaricomycotina</taxon>
        <taxon>Agaricomycetes</taxon>
        <taxon>Hymenochaetales</taxon>
        <taxon>Rickenellaceae</taxon>
        <taxon>Rickenella</taxon>
    </lineage>
</organism>
<evidence type="ECO:0000256" key="6">
    <source>
        <dbReference type="ARBA" id="ARBA00022840"/>
    </source>
</evidence>
<dbReference type="PROSITE" id="PS50011">
    <property type="entry name" value="PROTEIN_KINASE_DOM"/>
    <property type="match status" value="1"/>
</dbReference>
<dbReference type="GO" id="GO:0004674">
    <property type="term" value="F:protein serine/threonine kinase activity"/>
    <property type="evidence" value="ECO:0007669"/>
    <property type="project" value="UniProtKB-KW"/>
</dbReference>
<keyword evidence="5 10" id="KW-0418">Kinase</keyword>
<dbReference type="GO" id="GO:0050684">
    <property type="term" value="P:regulation of mRNA processing"/>
    <property type="evidence" value="ECO:0007669"/>
    <property type="project" value="TreeGrafter"/>
</dbReference>
<keyword evidence="6" id="KW-0067">ATP-binding</keyword>
<dbReference type="SMART" id="SM00220">
    <property type="entry name" value="S_TKc"/>
    <property type="match status" value="1"/>
</dbReference>
<dbReference type="Gene3D" id="1.10.510.10">
    <property type="entry name" value="Transferase(Phosphotransferase) domain 1"/>
    <property type="match status" value="1"/>
</dbReference>
<evidence type="ECO:0000256" key="3">
    <source>
        <dbReference type="ARBA" id="ARBA00022679"/>
    </source>
</evidence>
<evidence type="ECO:0000256" key="2">
    <source>
        <dbReference type="ARBA" id="ARBA00022527"/>
    </source>
</evidence>
<dbReference type="GO" id="GO:0005737">
    <property type="term" value="C:cytoplasm"/>
    <property type="evidence" value="ECO:0007669"/>
    <property type="project" value="TreeGrafter"/>
</dbReference>
<evidence type="ECO:0000259" key="9">
    <source>
        <dbReference type="PROSITE" id="PS50011"/>
    </source>
</evidence>
<accession>A0A4Y7PM58</accession>
<dbReference type="OrthoDB" id="5979581at2759"/>
<keyword evidence="4" id="KW-0547">Nucleotide-binding</keyword>
<dbReference type="InterPro" id="IPR011009">
    <property type="entry name" value="Kinase-like_dom_sf"/>
</dbReference>
<dbReference type="GO" id="GO:0000245">
    <property type="term" value="P:spliceosomal complex assembly"/>
    <property type="evidence" value="ECO:0007669"/>
    <property type="project" value="TreeGrafter"/>
</dbReference>
<dbReference type="Proteomes" id="UP000294933">
    <property type="component" value="Unassembled WGS sequence"/>
</dbReference>
<dbReference type="GO" id="GO:0005634">
    <property type="term" value="C:nucleus"/>
    <property type="evidence" value="ECO:0007669"/>
    <property type="project" value="TreeGrafter"/>
</dbReference>
<dbReference type="PANTHER" id="PTHR47634">
    <property type="entry name" value="PROTEIN KINASE DOMAIN-CONTAINING PROTEIN-RELATED"/>
    <property type="match status" value="1"/>
</dbReference>
<dbReference type="InterPro" id="IPR000719">
    <property type="entry name" value="Prot_kinase_dom"/>
</dbReference>
<evidence type="ECO:0000256" key="8">
    <source>
        <dbReference type="ARBA" id="ARBA00048679"/>
    </source>
</evidence>
<proteinExistence type="predicted"/>